<evidence type="ECO:0000313" key="2">
    <source>
        <dbReference type="Proteomes" id="UP001165960"/>
    </source>
</evidence>
<proteinExistence type="predicted"/>
<evidence type="ECO:0000313" key="1">
    <source>
        <dbReference type="EMBL" id="KAJ9056784.1"/>
    </source>
</evidence>
<organism evidence="1 2">
    <name type="scientific">Entomophthora muscae</name>
    <dbReference type="NCBI Taxonomy" id="34485"/>
    <lineage>
        <taxon>Eukaryota</taxon>
        <taxon>Fungi</taxon>
        <taxon>Fungi incertae sedis</taxon>
        <taxon>Zoopagomycota</taxon>
        <taxon>Entomophthoromycotina</taxon>
        <taxon>Entomophthoromycetes</taxon>
        <taxon>Entomophthorales</taxon>
        <taxon>Entomophthoraceae</taxon>
        <taxon>Entomophthora</taxon>
    </lineage>
</organism>
<sequence length="408" mass="44623">MSNLTEKEKKRLQELNEQKLLELVREKGNNTCCDCGASGPRWASFNLGCFLCIRCGGIHRRMGTHISKVRSISLDKWTPEQIQNMEEWGNIKVNSLYLHNAGSRPIPTDDEGMEQYIRDKYERQRFLRPGARTGSTETRVSDEYASSLKVLHDMGFTDMERNRKALVRAKTVSAAIELMVNESDFSPPKTPSMDPRLAQLKAMGFEDQARNIVALRQSKGSVEQAIELLISQTSSRPTATSPKASAVLGISSPPKPSRDDDFGDFASAFAPPEPKNDLSDLVFSSDTMAQTPAPVPKKDDKDYIMSLFAANPPHSTPARSNSSQMFSGLSGLNFSSSVAANPSGQASIFSTHNAQTSPTSNNTSVSQIDSAFAALDPFSNPQPFSQNKPASSTQPNTPAPSQDLLDLL</sequence>
<comment type="caution">
    <text evidence="1">The sequence shown here is derived from an EMBL/GenBank/DDBJ whole genome shotgun (WGS) entry which is preliminary data.</text>
</comment>
<keyword evidence="2" id="KW-1185">Reference proteome</keyword>
<protein>
    <submittedName>
        <fullName evidence="1">Protein gts1</fullName>
    </submittedName>
</protein>
<dbReference type="EMBL" id="QTSX02005876">
    <property type="protein sequence ID" value="KAJ9056784.1"/>
    <property type="molecule type" value="Genomic_DNA"/>
</dbReference>
<name>A0ACC2S327_9FUNG</name>
<reference evidence="1" key="1">
    <citation type="submission" date="2022-04" db="EMBL/GenBank/DDBJ databases">
        <title>Genome of the entomopathogenic fungus Entomophthora muscae.</title>
        <authorList>
            <person name="Elya C."/>
            <person name="Lovett B.R."/>
            <person name="Lee E."/>
            <person name="Macias A.M."/>
            <person name="Hajek A.E."/>
            <person name="De Bivort B.L."/>
            <person name="Kasson M.T."/>
            <person name="De Fine Licht H.H."/>
            <person name="Stajich J.E."/>
        </authorList>
    </citation>
    <scope>NUCLEOTIDE SEQUENCE</scope>
    <source>
        <strain evidence="1">Berkeley</strain>
    </source>
</reference>
<gene>
    <name evidence="1" type="primary">GTS1</name>
    <name evidence="1" type="ORF">DSO57_1029587</name>
</gene>
<dbReference type="Proteomes" id="UP001165960">
    <property type="component" value="Unassembled WGS sequence"/>
</dbReference>
<accession>A0ACC2S327</accession>